<evidence type="ECO:0000256" key="1">
    <source>
        <dbReference type="SAM" id="MobiDB-lite"/>
    </source>
</evidence>
<name>A0AAD6M6S5_9ROSI</name>
<dbReference type="Proteomes" id="UP001164929">
    <property type="component" value="Chromosome 11"/>
</dbReference>
<feature type="compositionally biased region" description="Low complexity" evidence="1">
    <location>
        <begin position="8"/>
        <end position="22"/>
    </location>
</feature>
<dbReference type="EMBL" id="JAQIZT010000011">
    <property type="protein sequence ID" value="KAJ6979786.1"/>
    <property type="molecule type" value="Genomic_DNA"/>
</dbReference>
<organism evidence="2 3">
    <name type="scientific">Populus alba x Populus x berolinensis</name>
    <dbReference type="NCBI Taxonomy" id="444605"/>
    <lineage>
        <taxon>Eukaryota</taxon>
        <taxon>Viridiplantae</taxon>
        <taxon>Streptophyta</taxon>
        <taxon>Embryophyta</taxon>
        <taxon>Tracheophyta</taxon>
        <taxon>Spermatophyta</taxon>
        <taxon>Magnoliopsida</taxon>
        <taxon>eudicotyledons</taxon>
        <taxon>Gunneridae</taxon>
        <taxon>Pentapetalae</taxon>
        <taxon>rosids</taxon>
        <taxon>fabids</taxon>
        <taxon>Malpighiales</taxon>
        <taxon>Salicaceae</taxon>
        <taxon>Saliceae</taxon>
        <taxon>Populus</taxon>
    </lineage>
</organism>
<dbReference type="PANTHER" id="PTHR34287:SF12">
    <property type="match status" value="1"/>
</dbReference>
<evidence type="ECO:0000313" key="2">
    <source>
        <dbReference type="EMBL" id="KAJ6979786.1"/>
    </source>
</evidence>
<protein>
    <submittedName>
        <fullName evidence="2">Uncharacterized protein</fullName>
    </submittedName>
</protein>
<dbReference type="PANTHER" id="PTHR34287">
    <property type="entry name" value="OS06G0551500 PROTEIN-RELATED"/>
    <property type="match status" value="1"/>
</dbReference>
<keyword evidence="3" id="KW-1185">Reference proteome</keyword>
<feature type="region of interest" description="Disordered" evidence="1">
    <location>
        <begin position="1"/>
        <end position="22"/>
    </location>
</feature>
<sequence length="212" mass="24305">MENISEASPSVDSSSTGSSSLACPSIQMVSKSDSERLLGKYFDASQYGFDYEQSSLWSPLIPARRVFLASPAGHRCYEDEFFSKLKKAKRATPFGALQDDNLKWCHPRLNFFSKGMFYLKSPFPSCIGKLLSKRFDSQMNPKYFCLATIHAHKPMYFYETYGSMKPCAIYFLALKLQHIYDTILIYQPSQKGFQVQTEPLKYMVLYTVSIKF</sequence>
<comment type="caution">
    <text evidence="2">The sequence shown here is derived from an EMBL/GenBank/DDBJ whole genome shotgun (WGS) entry which is preliminary data.</text>
</comment>
<dbReference type="AlphaFoldDB" id="A0AAD6M6S5"/>
<proteinExistence type="predicted"/>
<evidence type="ECO:0000313" key="3">
    <source>
        <dbReference type="Proteomes" id="UP001164929"/>
    </source>
</evidence>
<gene>
    <name evidence="2" type="ORF">NC653_027814</name>
</gene>
<accession>A0AAD6M6S5</accession>
<reference evidence="2" key="1">
    <citation type="journal article" date="2023" name="Mol. Ecol. Resour.">
        <title>Chromosome-level genome assembly of a triploid poplar Populus alba 'Berolinensis'.</title>
        <authorList>
            <person name="Chen S."/>
            <person name="Yu Y."/>
            <person name="Wang X."/>
            <person name="Wang S."/>
            <person name="Zhang T."/>
            <person name="Zhou Y."/>
            <person name="He R."/>
            <person name="Meng N."/>
            <person name="Wang Y."/>
            <person name="Liu W."/>
            <person name="Liu Z."/>
            <person name="Liu J."/>
            <person name="Guo Q."/>
            <person name="Huang H."/>
            <person name="Sederoff R.R."/>
            <person name="Wang G."/>
            <person name="Qu G."/>
            <person name="Chen S."/>
        </authorList>
    </citation>
    <scope>NUCLEOTIDE SEQUENCE</scope>
    <source>
        <strain evidence="2">SC-2020</strain>
    </source>
</reference>